<organism evidence="2 3">
    <name type="scientific">Mucilaginibacter boryungensis</name>
    <dbReference type="NCBI Taxonomy" id="768480"/>
    <lineage>
        <taxon>Bacteria</taxon>
        <taxon>Pseudomonadati</taxon>
        <taxon>Bacteroidota</taxon>
        <taxon>Sphingobacteriia</taxon>
        <taxon>Sphingobacteriales</taxon>
        <taxon>Sphingobacteriaceae</taxon>
        <taxon>Mucilaginibacter</taxon>
    </lineage>
</organism>
<gene>
    <name evidence="2" type="ORF">IRJ18_13875</name>
</gene>
<evidence type="ECO:0000256" key="1">
    <source>
        <dbReference type="SAM" id="MobiDB-lite"/>
    </source>
</evidence>
<dbReference type="SUPFAM" id="SSF48452">
    <property type="entry name" value="TPR-like"/>
    <property type="match status" value="1"/>
</dbReference>
<proteinExistence type="predicted"/>
<keyword evidence="3" id="KW-1185">Reference proteome</keyword>
<protein>
    <submittedName>
        <fullName evidence="2">Gliding motility protein</fullName>
    </submittedName>
</protein>
<dbReference type="Proteomes" id="UP000632774">
    <property type="component" value="Unassembled WGS sequence"/>
</dbReference>
<dbReference type="Gene3D" id="1.25.40.10">
    <property type="entry name" value="Tetratricopeptide repeat domain"/>
    <property type="match status" value="3"/>
</dbReference>
<dbReference type="EMBL" id="JADFFM010000002">
    <property type="protein sequence ID" value="MBE9667456.1"/>
    <property type="molecule type" value="Genomic_DNA"/>
</dbReference>
<comment type="caution">
    <text evidence="2">The sequence shown here is derived from an EMBL/GenBank/DDBJ whole genome shotgun (WGS) entry which is preliminary data.</text>
</comment>
<evidence type="ECO:0000313" key="2">
    <source>
        <dbReference type="EMBL" id="MBE9667456.1"/>
    </source>
</evidence>
<feature type="compositionally biased region" description="Polar residues" evidence="1">
    <location>
        <begin position="499"/>
        <end position="514"/>
    </location>
</feature>
<accession>A0ABR9XJL1</accession>
<feature type="region of interest" description="Disordered" evidence="1">
    <location>
        <begin position="495"/>
        <end position="514"/>
    </location>
</feature>
<dbReference type="PROSITE" id="PS51257">
    <property type="entry name" value="PROKAR_LIPOPROTEIN"/>
    <property type="match status" value="1"/>
</dbReference>
<dbReference type="InterPro" id="IPR011990">
    <property type="entry name" value="TPR-like_helical_dom_sf"/>
</dbReference>
<evidence type="ECO:0000313" key="3">
    <source>
        <dbReference type="Proteomes" id="UP000632774"/>
    </source>
</evidence>
<reference evidence="2 3" key="1">
    <citation type="submission" date="2020-10" db="EMBL/GenBank/DDBJ databases">
        <title>Mucilaginibacter mali sp. nov., isolated from rhizosphere soil of apple orchard.</title>
        <authorList>
            <person name="Lee J.-S."/>
            <person name="Kim H.S."/>
            <person name="Kim J.-S."/>
        </authorList>
    </citation>
    <scope>NUCLEOTIDE SEQUENCE [LARGE SCALE GENOMIC DNA]</scope>
    <source>
        <strain evidence="2 3">KCTC 23157</strain>
    </source>
</reference>
<dbReference type="RefSeq" id="WP_194106920.1">
    <property type="nucleotide sequence ID" value="NZ_JADFFM010000002.1"/>
</dbReference>
<name>A0ABR9XJL1_9SPHI</name>
<sequence length="933" mass="106055">MRRVSALYSLPQIGLVFFVLLLAGCSLEKESGLNRSLQNLTAHYNILFNANELLRQKQEIYETSYVDAYDEILSVYQDTTAHAKAAADKELDAAITKANTIISVKEQSHYIGDAYLLLGKANHLYGNYFNSIEFFRYVTLSFPKQKDLVQEARVWQARSAMYLNQMPQAKLLIDSALKNVNPKKNITADVYAIALQYYIHTGEYTNAESMAKLAVKYANNKRQRLRWTFILAQLQELNNEPQDAYLNYSHVVKSNASFEMAFNADLNRIRLEDSRANRNLTRMERLRRLLRDDKNEDFIDQIYYQMALLYLADNDIPNAVKNLQLSIRNSTKNQNQKGLSYLRLADISFKNNNNYVQAKKYYDSTLTNLSPTYPNYTQIQKKSNNLQILADRLQIIGHEDTLQTLAKLDEKERNIRIDEMVTRHTLQLQAAANSAGPDPLNNSFNNVSGGRATAAGTSSFYFYNSAAVGQGYADFKRVWGNRKLEDNWRRSKHIGGDATANSTNFSQNTDPDAVTSPVQQKINEVSAGNYRQSLIDNLPLNAQKLAQSNQRIYNAYVDIAGFYRDILDDKKEAIESYLSILSRYPDDPNKPAIYYNLYRLYSETGDVAKADIYKNLLLKDFSGTVYAKIILDPDYSRRMDDKDAEFNALYNQVYDLYAARKYAAVVTKADSLLQIYPNNKLAAQLAYLRTIANGHQEKYAPFKDELLAITTKYPSDQLIVPLVNQHIVYIEANKEKMSAREFALLDNDPNEEPFVPATVQQQTIAQAPLQNKPALQNKPVQPQVTPAVSNNKPVTAPQANTAPLPNQPPVVKSIFSLRDSTNYYFVINVATGTTNLSSSRFGIGQFNRANYQGGTISHQLTNVGNDNQLIYIGRFNSLGAVKEYARAIIPLMPQIMKVPADKYTFFIITKENLDKLADKKTLDSYIDFYQKTY</sequence>